<keyword evidence="1" id="KW-0472">Membrane</keyword>
<keyword evidence="1" id="KW-1133">Transmembrane helix</keyword>
<protein>
    <submittedName>
        <fullName evidence="2">Uncharacterized protein</fullName>
    </submittedName>
</protein>
<evidence type="ECO:0000313" key="3">
    <source>
        <dbReference type="Proteomes" id="UP001138751"/>
    </source>
</evidence>
<sequence length="62" mass="6295">MFDSATLNLFGAITAFVVVTVFGRDWLAGRRIAGREVSKALAQSIAGAAGLAVAVGFLLAVG</sequence>
<reference evidence="2" key="1">
    <citation type="submission" date="2020-01" db="EMBL/GenBank/DDBJ databases">
        <authorList>
            <person name="Rat A."/>
        </authorList>
    </citation>
    <scope>NUCLEOTIDE SEQUENCE</scope>
    <source>
        <strain evidence="2">LMG 31231</strain>
    </source>
</reference>
<evidence type="ECO:0000256" key="1">
    <source>
        <dbReference type="SAM" id="Phobius"/>
    </source>
</evidence>
<keyword evidence="3" id="KW-1185">Reference proteome</keyword>
<accession>A0A9X9WVK6</accession>
<name>A0A9X9WVK6_9PROT</name>
<dbReference type="EMBL" id="JAAEDM010000015">
    <property type="protein sequence ID" value="MBR0671185.1"/>
    <property type="molecule type" value="Genomic_DNA"/>
</dbReference>
<keyword evidence="1" id="KW-0812">Transmembrane</keyword>
<reference evidence="2" key="2">
    <citation type="journal article" date="2021" name="Syst. Appl. Microbiol.">
        <title>Roseomonas hellenica sp. nov., isolated from roots of wild-growing Alkanna tinctoria.</title>
        <authorList>
            <person name="Rat A."/>
            <person name="Naranjo H.D."/>
            <person name="Lebbe L."/>
            <person name="Cnockaert M."/>
            <person name="Krigas N."/>
            <person name="Grigoriadou K."/>
            <person name="Maloupa E."/>
            <person name="Willems A."/>
        </authorList>
    </citation>
    <scope>NUCLEOTIDE SEQUENCE</scope>
    <source>
        <strain evidence="2">LMG 31231</strain>
    </source>
</reference>
<dbReference type="Proteomes" id="UP001138751">
    <property type="component" value="Unassembled WGS sequence"/>
</dbReference>
<organism evidence="2 3">
    <name type="scientific">Neoroseomonas soli</name>
    <dbReference type="NCBI Taxonomy" id="1081025"/>
    <lineage>
        <taxon>Bacteria</taxon>
        <taxon>Pseudomonadati</taxon>
        <taxon>Pseudomonadota</taxon>
        <taxon>Alphaproteobacteria</taxon>
        <taxon>Acetobacterales</taxon>
        <taxon>Acetobacteraceae</taxon>
        <taxon>Neoroseomonas</taxon>
    </lineage>
</organism>
<gene>
    <name evidence="2" type="ORF">GXW76_08370</name>
</gene>
<proteinExistence type="predicted"/>
<feature type="transmembrane region" description="Helical" evidence="1">
    <location>
        <begin position="6"/>
        <end position="28"/>
    </location>
</feature>
<dbReference type="RefSeq" id="WP_211861554.1">
    <property type="nucleotide sequence ID" value="NZ_JAAEDM010000015.1"/>
</dbReference>
<evidence type="ECO:0000313" key="2">
    <source>
        <dbReference type="EMBL" id="MBR0671185.1"/>
    </source>
</evidence>
<comment type="caution">
    <text evidence="2">The sequence shown here is derived from an EMBL/GenBank/DDBJ whole genome shotgun (WGS) entry which is preliminary data.</text>
</comment>
<dbReference type="AlphaFoldDB" id="A0A9X9WVK6"/>
<feature type="transmembrane region" description="Helical" evidence="1">
    <location>
        <begin position="40"/>
        <end position="61"/>
    </location>
</feature>